<evidence type="ECO:0000313" key="1">
    <source>
        <dbReference type="EMBL" id="SVD17938.1"/>
    </source>
</evidence>
<dbReference type="EMBL" id="UINC01134408">
    <property type="protein sequence ID" value="SVD17938.1"/>
    <property type="molecule type" value="Genomic_DNA"/>
</dbReference>
<dbReference type="AlphaFoldDB" id="A0A382T9A1"/>
<proteinExistence type="predicted"/>
<gene>
    <name evidence="1" type="ORF">METZ01_LOCUS370792</name>
</gene>
<name>A0A382T9A1_9ZZZZ</name>
<reference evidence="1" key="1">
    <citation type="submission" date="2018-05" db="EMBL/GenBank/DDBJ databases">
        <authorList>
            <person name="Lanie J.A."/>
            <person name="Ng W.-L."/>
            <person name="Kazmierczak K.M."/>
            <person name="Andrzejewski T.M."/>
            <person name="Davidsen T.M."/>
            <person name="Wayne K.J."/>
            <person name="Tettelin H."/>
            <person name="Glass J.I."/>
            <person name="Rusch D."/>
            <person name="Podicherti R."/>
            <person name="Tsui H.-C.T."/>
            <person name="Winkler M.E."/>
        </authorList>
    </citation>
    <scope>NUCLEOTIDE SEQUENCE</scope>
</reference>
<feature type="non-terminal residue" evidence="1">
    <location>
        <position position="1"/>
    </location>
</feature>
<organism evidence="1">
    <name type="scientific">marine metagenome</name>
    <dbReference type="NCBI Taxonomy" id="408172"/>
    <lineage>
        <taxon>unclassified sequences</taxon>
        <taxon>metagenomes</taxon>
        <taxon>ecological metagenomes</taxon>
    </lineage>
</organism>
<sequence length="49" mass="5221">VTQRDIGSRPTRVGSDICPVFKGFLQIFALGRSFASLAGPASVAVQQRD</sequence>
<protein>
    <submittedName>
        <fullName evidence="1">Uncharacterized protein</fullName>
    </submittedName>
</protein>
<accession>A0A382T9A1</accession>